<reference evidence="9" key="1">
    <citation type="submission" date="2016-06" db="UniProtKB">
        <authorList>
            <consortium name="WormBaseParasite"/>
        </authorList>
    </citation>
    <scope>IDENTIFICATION</scope>
</reference>
<comment type="similarity">
    <text evidence="5 6">Belongs to the anion channel-forming bestrophin (TC 1.A.46) family. Calcium-sensitive chloride channel subfamily.</text>
</comment>
<dbReference type="OrthoDB" id="201595at2759"/>
<keyword evidence="3 6" id="KW-1133">Transmembrane helix</keyword>
<proteinExistence type="inferred from homology"/>
<keyword evidence="6" id="KW-0869">Chloride channel</keyword>
<feature type="transmembrane region" description="Helical" evidence="6">
    <location>
        <begin position="20"/>
        <end position="39"/>
    </location>
</feature>
<keyword evidence="6" id="KW-0813">Transport</keyword>
<protein>
    <recommendedName>
        <fullName evidence="6">Bestrophin homolog</fullName>
    </recommendedName>
</protein>
<evidence type="ECO:0000256" key="5">
    <source>
        <dbReference type="ARBA" id="ARBA00034769"/>
    </source>
</evidence>
<dbReference type="PANTHER" id="PTHR10736:SF0">
    <property type="entry name" value="BESTROPHIN HOMOLOG"/>
    <property type="match status" value="1"/>
</dbReference>
<dbReference type="InterPro" id="IPR000615">
    <property type="entry name" value="Bestrophin"/>
</dbReference>
<comment type="subcellular location">
    <subcellularLocation>
        <location evidence="6">Cell membrane</location>
        <topology evidence="6">Multi-pass membrane protein</topology>
    </subcellularLocation>
    <subcellularLocation>
        <location evidence="1">Membrane</location>
    </subcellularLocation>
</comment>
<dbReference type="Proteomes" id="UP000270296">
    <property type="component" value="Unassembled WGS sequence"/>
</dbReference>
<evidence type="ECO:0000256" key="4">
    <source>
        <dbReference type="ARBA" id="ARBA00023136"/>
    </source>
</evidence>
<keyword evidence="2 6" id="KW-0812">Transmembrane</keyword>
<keyword evidence="6" id="KW-0406">Ion transport</keyword>
<dbReference type="GO" id="GO:0005886">
    <property type="term" value="C:plasma membrane"/>
    <property type="evidence" value="ECO:0007669"/>
    <property type="project" value="UniProtKB-SubCell"/>
</dbReference>
<dbReference type="InterPro" id="IPR021134">
    <property type="entry name" value="Bestrophin-like"/>
</dbReference>
<evidence type="ECO:0000256" key="2">
    <source>
        <dbReference type="ARBA" id="ARBA00022692"/>
    </source>
</evidence>
<dbReference type="Pfam" id="PF01062">
    <property type="entry name" value="Bestrophin"/>
    <property type="match status" value="1"/>
</dbReference>
<keyword evidence="8" id="KW-1185">Reference proteome</keyword>
<evidence type="ECO:0000256" key="1">
    <source>
        <dbReference type="ARBA" id="ARBA00004370"/>
    </source>
</evidence>
<feature type="transmembrane region" description="Helical" evidence="6">
    <location>
        <begin position="210"/>
        <end position="229"/>
    </location>
</feature>
<feature type="transmembrane region" description="Helical" evidence="6">
    <location>
        <begin position="170"/>
        <end position="190"/>
    </location>
</feature>
<evidence type="ECO:0000256" key="3">
    <source>
        <dbReference type="ARBA" id="ARBA00022989"/>
    </source>
</evidence>
<evidence type="ECO:0000313" key="9">
    <source>
        <dbReference type="WBParaSite" id="SBAD_0000310401-mRNA-1"/>
    </source>
</evidence>
<name>A0A183IH67_9BILA</name>
<dbReference type="GO" id="GO:0005254">
    <property type="term" value="F:chloride channel activity"/>
    <property type="evidence" value="ECO:0007669"/>
    <property type="project" value="UniProtKB-KW"/>
</dbReference>
<keyword evidence="6" id="KW-0868">Chloride</keyword>
<keyword evidence="4 6" id="KW-0472">Membrane</keyword>
<dbReference type="PANTHER" id="PTHR10736">
    <property type="entry name" value="BESTROPHIN"/>
    <property type="match status" value="1"/>
</dbReference>
<comment type="function">
    <text evidence="6">Forms chloride channels.</text>
</comment>
<dbReference type="GO" id="GO:0034707">
    <property type="term" value="C:chloride channel complex"/>
    <property type="evidence" value="ECO:0007669"/>
    <property type="project" value="UniProtKB-KW"/>
</dbReference>
<accession>A0A183IH67</accession>
<dbReference type="WBParaSite" id="SBAD_0000310401-mRNA-1">
    <property type="protein sequence ID" value="SBAD_0000310401-mRNA-1"/>
    <property type="gene ID" value="SBAD_0000310401"/>
</dbReference>
<evidence type="ECO:0000313" key="8">
    <source>
        <dbReference type="Proteomes" id="UP000270296"/>
    </source>
</evidence>
<keyword evidence="6" id="KW-0407">Ion channel</keyword>
<sequence length="287" mass="33825">METCRLFEHIALYCEKYTKVTPLTFLLGFYVSFIAGRWWRIFQNITLNITVSCLVEGSDQQSVNLRKTILRYANLSQVLVLRDISKPMHQRYPTLNYLVRAGYITETELVAYENTKAKMHKFWVPLQWAYTTVLDCRKSDKIRADIYAVQILNEIMTIQKNMHELLSYDWITVPLVYTQVVTIAVYSYFLASLFSRQYLDPTMRYSGYEFDLYFPWITIFEFFFYMGWLKVAESIMNPLGDDDDDIEVGRIIDRNNLVSSFAMTEINAAGQQRSTHMETNRNTVHKI</sequence>
<reference evidence="7 8" key="2">
    <citation type="submission" date="2018-11" db="EMBL/GenBank/DDBJ databases">
        <authorList>
            <consortium name="Pathogen Informatics"/>
        </authorList>
    </citation>
    <scope>NUCLEOTIDE SEQUENCE [LARGE SCALE GENOMIC DNA]</scope>
</reference>
<keyword evidence="6" id="KW-1003">Cell membrane</keyword>
<evidence type="ECO:0000313" key="7">
    <source>
        <dbReference type="EMBL" id="VDO99529.1"/>
    </source>
</evidence>
<dbReference type="AlphaFoldDB" id="A0A183IH67"/>
<gene>
    <name evidence="7" type="ORF">SBAD_LOCUS2962</name>
</gene>
<evidence type="ECO:0000256" key="6">
    <source>
        <dbReference type="RuleBase" id="RU363126"/>
    </source>
</evidence>
<organism evidence="9">
    <name type="scientific">Soboliphyme baturini</name>
    <dbReference type="NCBI Taxonomy" id="241478"/>
    <lineage>
        <taxon>Eukaryota</taxon>
        <taxon>Metazoa</taxon>
        <taxon>Ecdysozoa</taxon>
        <taxon>Nematoda</taxon>
        <taxon>Enoplea</taxon>
        <taxon>Dorylaimia</taxon>
        <taxon>Dioctophymatida</taxon>
        <taxon>Dioctophymatoidea</taxon>
        <taxon>Soboliphymatidae</taxon>
        <taxon>Soboliphyme</taxon>
    </lineage>
</organism>
<dbReference type="EMBL" id="UZAM01007499">
    <property type="protein sequence ID" value="VDO99529.1"/>
    <property type="molecule type" value="Genomic_DNA"/>
</dbReference>